<evidence type="ECO:0000256" key="4">
    <source>
        <dbReference type="SAM" id="Phobius"/>
    </source>
</evidence>
<dbReference type="EMBL" id="JAIFTL010000224">
    <property type="protein sequence ID" value="KAG9321168.1"/>
    <property type="molecule type" value="Genomic_DNA"/>
</dbReference>
<keyword evidence="4" id="KW-0472">Membrane</keyword>
<reference evidence="6" key="1">
    <citation type="submission" date="2021-07" db="EMBL/GenBank/DDBJ databases">
        <title>Draft genome of Mortierella alpina, strain LL118, isolated from an aspen leaf litter sample.</title>
        <authorList>
            <person name="Yang S."/>
            <person name="Vinatzer B.A."/>
        </authorList>
    </citation>
    <scope>NUCLEOTIDE SEQUENCE</scope>
    <source>
        <strain evidence="6">LL118</strain>
    </source>
</reference>
<evidence type="ECO:0000259" key="5">
    <source>
        <dbReference type="Pfam" id="PF01494"/>
    </source>
</evidence>
<dbReference type="GO" id="GO:0016491">
    <property type="term" value="F:oxidoreductase activity"/>
    <property type="evidence" value="ECO:0007669"/>
    <property type="project" value="UniProtKB-KW"/>
</dbReference>
<comment type="caution">
    <text evidence="6">The sequence shown here is derived from an EMBL/GenBank/DDBJ whole genome shotgun (WGS) entry which is preliminary data.</text>
</comment>
<dbReference type="GO" id="GO:0071949">
    <property type="term" value="F:FAD binding"/>
    <property type="evidence" value="ECO:0007669"/>
    <property type="project" value="InterPro"/>
</dbReference>
<sequence length="216" mass="24401">MKKMTLPPRPRPRVVIVGAGLGGLMMGILLEKMDVPYQILERATKIKPLGSLMGFNANILGVFEQLGFLEEILNISNSSKGIVIYNEKLEKTAEVSMTTYTELYHATRYVAASELRWDCASIFSIDFNTPYSLGRYHRCCRVVDRTLFDRVLRYGALNLVPKWLQIAHLRTGVEYRPQIMFLPTIKDKGTVPSLPRKPSKRYEAECAEGKKSAAAL</sequence>
<dbReference type="InterPro" id="IPR002938">
    <property type="entry name" value="FAD-bd"/>
</dbReference>
<organism evidence="6 7">
    <name type="scientific">Mortierella alpina</name>
    <name type="common">Oleaginous fungus</name>
    <name type="synonym">Mortierella renispora</name>
    <dbReference type="NCBI Taxonomy" id="64518"/>
    <lineage>
        <taxon>Eukaryota</taxon>
        <taxon>Fungi</taxon>
        <taxon>Fungi incertae sedis</taxon>
        <taxon>Mucoromycota</taxon>
        <taxon>Mortierellomycotina</taxon>
        <taxon>Mortierellomycetes</taxon>
        <taxon>Mortierellales</taxon>
        <taxon>Mortierellaceae</taxon>
        <taxon>Mortierella</taxon>
    </lineage>
</organism>
<dbReference type="SUPFAM" id="SSF51905">
    <property type="entry name" value="FAD/NAD(P)-binding domain"/>
    <property type="match status" value="1"/>
</dbReference>
<evidence type="ECO:0000256" key="3">
    <source>
        <dbReference type="ARBA" id="ARBA00023002"/>
    </source>
</evidence>
<dbReference type="Pfam" id="PF01494">
    <property type="entry name" value="FAD_binding_3"/>
    <property type="match status" value="1"/>
</dbReference>
<gene>
    <name evidence="6" type="ORF">KVV02_008462</name>
</gene>
<accession>A0A9P7ZYS1</accession>
<evidence type="ECO:0000313" key="7">
    <source>
        <dbReference type="Proteomes" id="UP000717515"/>
    </source>
</evidence>
<keyword evidence="3" id="KW-0560">Oxidoreductase</keyword>
<dbReference type="AlphaFoldDB" id="A0A9P7ZYS1"/>
<protein>
    <recommendedName>
        <fullName evidence="5">FAD-binding domain-containing protein</fullName>
    </recommendedName>
</protein>
<evidence type="ECO:0000256" key="2">
    <source>
        <dbReference type="ARBA" id="ARBA00022827"/>
    </source>
</evidence>
<keyword evidence="4" id="KW-1133">Transmembrane helix</keyword>
<feature type="transmembrane region" description="Helical" evidence="4">
    <location>
        <begin position="12"/>
        <end position="30"/>
    </location>
</feature>
<name>A0A9P7ZYS1_MORAP</name>
<proteinExistence type="predicted"/>
<keyword evidence="1" id="KW-0285">Flavoprotein</keyword>
<feature type="domain" description="FAD-binding" evidence="5">
    <location>
        <begin position="13"/>
        <end position="97"/>
    </location>
</feature>
<keyword evidence="4" id="KW-0812">Transmembrane</keyword>
<evidence type="ECO:0000256" key="1">
    <source>
        <dbReference type="ARBA" id="ARBA00022630"/>
    </source>
</evidence>
<keyword evidence="2" id="KW-0274">FAD</keyword>
<evidence type="ECO:0000313" key="6">
    <source>
        <dbReference type="EMBL" id="KAG9321168.1"/>
    </source>
</evidence>
<dbReference type="Gene3D" id="3.50.50.60">
    <property type="entry name" value="FAD/NAD(P)-binding domain"/>
    <property type="match status" value="1"/>
</dbReference>
<dbReference type="InterPro" id="IPR036188">
    <property type="entry name" value="FAD/NAD-bd_sf"/>
</dbReference>
<dbReference type="Proteomes" id="UP000717515">
    <property type="component" value="Unassembled WGS sequence"/>
</dbReference>